<accession>A0A9Q3E0B7</accession>
<dbReference type="InterPro" id="IPR004242">
    <property type="entry name" value="Transposase_21"/>
</dbReference>
<protein>
    <submittedName>
        <fullName evidence="1">Uncharacterized protein</fullName>
    </submittedName>
</protein>
<dbReference type="AlphaFoldDB" id="A0A9Q3E0B7"/>
<dbReference type="PANTHER" id="PTHR46579:SF2">
    <property type="entry name" value="C2H2-TYPE DOMAIN-CONTAINING PROTEIN"/>
    <property type="match status" value="1"/>
</dbReference>
<evidence type="ECO:0000313" key="1">
    <source>
        <dbReference type="EMBL" id="MBW0511417.1"/>
    </source>
</evidence>
<organism evidence="1 2">
    <name type="scientific">Austropuccinia psidii MF-1</name>
    <dbReference type="NCBI Taxonomy" id="1389203"/>
    <lineage>
        <taxon>Eukaryota</taxon>
        <taxon>Fungi</taxon>
        <taxon>Dikarya</taxon>
        <taxon>Basidiomycota</taxon>
        <taxon>Pucciniomycotina</taxon>
        <taxon>Pucciniomycetes</taxon>
        <taxon>Pucciniales</taxon>
        <taxon>Sphaerophragmiaceae</taxon>
        <taxon>Austropuccinia</taxon>
    </lineage>
</organism>
<dbReference type="EMBL" id="AVOT02022175">
    <property type="protein sequence ID" value="MBW0511417.1"/>
    <property type="molecule type" value="Genomic_DNA"/>
</dbReference>
<dbReference type="Proteomes" id="UP000765509">
    <property type="component" value="Unassembled WGS sequence"/>
</dbReference>
<comment type="caution">
    <text evidence="1">The sequence shown here is derived from an EMBL/GenBank/DDBJ whole genome shotgun (WGS) entry which is preliminary data.</text>
</comment>
<dbReference type="PANTHER" id="PTHR46579">
    <property type="entry name" value="F5/8 TYPE C DOMAIN-CONTAINING PROTEIN-RELATED"/>
    <property type="match status" value="1"/>
</dbReference>
<proteinExistence type="predicted"/>
<evidence type="ECO:0000313" key="2">
    <source>
        <dbReference type="Proteomes" id="UP000765509"/>
    </source>
</evidence>
<dbReference type="Pfam" id="PF02992">
    <property type="entry name" value="Transposase_21"/>
    <property type="match status" value="1"/>
</dbReference>
<gene>
    <name evidence="1" type="ORF">O181_051132</name>
</gene>
<reference evidence="1" key="1">
    <citation type="submission" date="2021-03" db="EMBL/GenBank/DDBJ databases">
        <title>Draft genome sequence of rust myrtle Austropuccinia psidii MF-1, a brazilian biotype.</title>
        <authorList>
            <person name="Quecine M.C."/>
            <person name="Pachon D.M.R."/>
            <person name="Bonatelli M.L."/>
            <person name="Correr F.H."/>
            <person name="Franceschini L.M."/>
            <person name="Leite T.F."/>
            <person name="Margarido G.R.A."/>
            <person name="Almeida C.A."/>
            <person name="Ferrarezi J.A."/>
            <person name="Labate C.A."/>
        </authorList>
    </citation>
    <scope>NUCLEOTIDE SEQUENCE</scope>
    <source>
        <strain evidence="1">MF-1</strain>
    </source>
</reference>
<name>A0A9Q3E0B7_9BASI</name>
<sequence length="316" mass="35618">MSKDSSNSVTWASTHSIPGIEEGIEKWKFKLTSLQVSILFDVAQGRVWNAIISNSSTNNPLELGFGLFVDWFNPKGNKIAGEQLSMGIIVLYCLNLPPRKRFQPKFTCLAGFMPSPNQPDMITINNFMKPLVDELNQLKNGITVCTPNYPHGQKVIVKLVVLIGDIGATHKVGGLMSHSAKTFCSWREIQDNERVDLKIGKLRTQNTVLAASHQWNEARTVTLRQKYAKEHEIQWSELNRLPYWDPTTNISLGVVHNWYEEDDFGSEEGNTEMKGYLSEELIEKIRKRLNEVIVPKGVSHIPSRLGTAQTGKLKAN</sequence>
<keyword evidence="2" id="KW-1185">Reference proteome</keyword>
<dbReference type="OrthoDB" id="3248986at2759"/>